<gene>
    <name evidence="2" type="ORF">MUCCIDRAFT_107765</name>
</gene>
<organism evidence="2 3">
    <name type="scientific">Mucor lusitanicus CBS 277.49</name>
    <dbReference type="NCBI Taxonomy" id="747725"/>
    <lineage>
        <taxon>Eukaryota</taxon>
        <taxon>Fungi</taxon>
        <taxon>Fungi incertae sedis</taxon>
        <taxon>Mucoromycota</taxon>
        <taxon>Mucoromycotina</taxon>
        <taxon>Mucoromycetes</taxon>
        <taxon>Mucorales</taxon>
        <taxon>Mucorineae</taxon>
        <taxon>Mucoraceae</taxon>
        <taxon>Mucor</taxon>
    </lineage>
</organism>
<accession>A0A168P4L8</accession>
<evidence type="ECO:0000313" key="2">
    <source>
        <dbReference type="EMBL" id="OAD07163.1"/>
    </source>
</evidence>
<proteinExistence type="predicted"/>
<keyword evidence="3" id="KW-1185">Reference proteome</keyword>
<feature type="compositionally biased region" description="Acidic residues" evidence="1">
    <location>
        <begin position="25"/>
        <end position="34"/>
    </location>
</feature>
<dbReference type="AlphaFoldDB" id="A0A168P4L8"/>
<dbReference type="EMBL" id="AMYB01000002">
    <property type="protein sequence ID" value="OAD07163.1"/>
    <property type="molecule type" value="Genomic_DNA"/>
</dbReference>
<comment type="caution">
    <text evidence="2">The sequence shown here is derived from an EMBL/GenBank/DDBJ whole genome shotgun (WGS) entry which is preliminary data.</text>
</comment>
<protein>
    <submittedName>
        <fullName evidence="2">Uncharacterized protein</fullName>
    </submittedName>
</protein>
<evidence type="ECO:0000256" key="1">
    <source>
        <dbReference type="SAM" id="MobiDB-lite"/>
    </source>
</evidence>
<name>A0A168P4L8_MUCCL</name>
<dbReference type="Proteomes" id="UP000077051">
    <property type="component" value="Unassembled WGS sequence"/>
</dbReference>
<dbReference type="VEuPathDB" id="FungiDB:MUCCIDRAFT_107765"/>
<feature type="region of interest" description="Disordered" evidence="1">
    <location>
        <begin position="23"/>
        <end position="43"/>
    </location>
</feature>
<sequence length="111" mass="12070">MQVTMNCLRNTRCVPVLAAVSQDESSADDSEVDDTSFAPTSPRYTASNISQVANAAYDPFFGFPNSNASPTTILEAPPDEFDVTAITRQLMSITNQREAINECVDDNVAFQ</sequence>
<evidence type="ECO:0000313" key="3">
    <source>
        <dbReference type="Proteomes" id="UP000077051"/>
    </source>
</evidence>
<reference evidence="2 3" key="1">
    <citation type="submission" date="2015-06" db="EMBL/GenBank/DDBJ databases">
        <title>Expansion of signal transduction pathways in fungi by whole-genome duplication.</title>
        <authorList>
            <consortium name="DOE Joint Genome Institute"/>
            <person name="Corrochano L.M."/>
            <person name="Kuo A."/>
            <person name="Marcet-Houben M."/>
            <person name="Polaino S."/>
            <person name="Salamov A."/>
            <person name="Villalobos J.M."/>
            <person name="Alvarez M.I."/>
            <person name="Avalos J."/>
            <person name="Benito E.P."/>
            <person name="Benoit I."/>
            <person name="Burger G."/>
            <person name="Camino L.P."/>
            <person name="Canovas D."/>
            <person name="Cerda-Olmedo E."/>
            <person name="Cheng J.-F."/>
            <person name="Dominguez A."/>
            <person name="Elias M."/>
            <person name="Eslava A.P."/>
            <person name="Glaser F."/>
            <person name="Grimwood J."/>
            <person name="Gutierrez G."/>
            <person name="Heitman J."/>
            <person name="Henrissat B."/>
            <person name="Iturriaga E.A."/>
            <person name="Lang B.F."/>
            <person name="Lavin J.L."/>
            <person name="Lee S."/>
            <person name="Li W."/>
            <person name="Lindquist E."/>
            <person name="Lopez-Garcia S."/>
            <person name="Luque E.M."/>
            <person name="Marcos A.T."/>
            <person name="Martin J."/>
            <person name="Mccluskey K."/>
            <person name="Medina H.R."/>
            <person name="Miralles-Duran A."/>
            <person name="Miyazaki A."/>
            <person name="Munoz-Torres E."/>
            <person name="Oguiza J.A."/>
            <person name="Ohm R."/>
            <person name="Olmedo M."/>
            <person name="Orejas M."/>
            <person name="Ortiz-Castellanos L."/>
            <person name="Pisabarro A.G."/>
            <person name="Rodriguez-Romero J."/>
            <person name="Ruiz-Herrera J."/>
            <person name="Ruiz-Vazquez R."/>
            <person name="Sanz C."/>
            <person name="Schackwitz W."/>
            <person name="Schmutz J."/>
            <person name="Shahriari M."/>
            <person name="Shelest E."/>
            <person name="Silva-Franco F."/>
            <person name="Soanes D."/>
            <person name="Syed K."/>
            <person name="Tagua V.G."/>
            <person name="Talbot N.J."/>
            <person name="Thon M."/>
            <person name="De Vries R.P."/>
            <person name="Wiebenga A."/>
            <person name="Yadav J.S."/>
            <person name="Braun E.L."/>
            <person name="Baker S."/>
            <person name="Garre V."/>
            <person name="Horwitz B."/>
            <person name="Torres-Martinez S."/>
            <person name="Idnurm A."/>
            <person name="Herrera-Estrella A."/>
            <person name="Gabaldon T."/>
            <person name="Grigoriev I.V."/>
        </authorList>
    </citation>
    <scope>NUCLEOTIDE SEQUENCE [LARGE SCALE GENOMIC DNA]</scope>
    <source>
        <strain evidence="2 3">CBS 277.49</strain>
    </source>
</reference>